<dbReference type="InterPro" id="IPR053235">
    <property type="entry name" value="Ser_Thr_kinase"/>
</dbReference>
<name>A0A368NMC3_9GAMM</name>
<dbReference type="GO" id="GO:0004674">
    <property type="term" value="F:protein serine/threonine kinase activity"/>
    <property type="evidence" value="ECO:0007669"/>
    <property type="project" value="UniProtKB-KW"/>
</dbReference>
<dbReference type="GO" id="GO:0005737">
    <property type="term" value="C:cytoplasm"/>
    <property type="evidence" value="ECO:0007669"/>
    <property type="project" value="TreeGrafter"/>
</dbReference>
<proteinExistence type="predicted"/>
<dbReference type="Proteomes" id="UP000252558">
    <property type="component" value="Unassembled WGS sequence"/>
</dbReference>
<dbReference type="EMBL" id="QPID01000004">
    <property type="protein sequence ID" value="RCU50461.1"/>
    <property type="molecule type" value="Genomic_DNA"/>
</dbReference>
<keyword evidence="2" id="KW-0808">Transferase</keyword>
<dbReference type="PANTHER" id="PTHR24361">
    <property type="entry name" value="MITOGEN-ACTIVATED KINASE KINASE KINASE"/>
    <property type="match status" value="1"/>
</dbReference>
<dbReference type="Gene3D" id="1.10.510.10">
    <property type="entry name" value="Transferase(Phosphotransferase) domain 1"/>
    <property type="match status" value="1"/>
</dbReference>
<dbReference type="AlphaFoldDB" id="A0A368NMC3"/>
<reference evidence="2 3" key="1">
    <citation type="submission" date="2018-07" db="EMBL/GenBank/DDBJ databases">
        <title>Corallincola holothuriorum sp. nov., a new facultative anaerobe isolated from sea cucumber Apostichopus japonicus.</title>
        <authorList>
            <person name="Xia H."/>
        </authorList>
    </citation>
    <scope>NUCLEOTIDE SEQUENCE [LARGE SCALE GENOMIC DNA]</scope>
    <source>
        <strain evidence="2 3">C4</strain>
    </source>
</reference>
<comment type="caution">
    <text evidence="2">The sequence shown here is derived from an EMBL/GenBank/DDBJ whole genome shotgun (WGS) entry which is preliminary data.</text>
</comment>
<dbReference type="SMART" id="SM00220">
    <property type="entry name" value="S_TKc"/>
    <property type="match status" value="1"/>
</dbReference>
<dbReference type="OrthoDB" id="9801841at2"/>
<keyword evidence="2" id="KW-0723">Serine/threonine-protein kinase</keyword>
<dbReference type="SUPFAM" id="SSF56112">
    <property type="entry name" value="Protein kinase-like (PK-like)"/>
    <property type="match status" value="1"/>
</dbReference>
<sequence length="601" mass="68085">MAEFALKHFYIAEEQSIYLLSQNDARKLKQWVQLCMRQLEQLGYQQISLIGKGAYGFVFAGTSRDGAQKVFKFSRITLPESVQARLEDEAYMQQQVVHPQVPRMLAFERVGKQSILMMQRAPGEDLEKVSLQLGPLPARWVLQIAAQLVQILNALRQLPRTQVHGDIKPSNIVFDRDSEAISLIDWGSSVFAQLESDGQQAVTDVKSLMSGDVNHSNARLGDVYFIGAEQLNGALSSPRFDEQGVASTLYALASGQSCRFGHRAIPASSLGLPQEFARTLDNLLADDEVLKRQAGDYLLQHMERMRRHYFASDTWLIEPPLVPVWLRESDEAIDTVVYSSRRSFLMADGDNRELMYMDDVQLEKYYKNYLVGMGEIEKAFIAAVSRLGQYPVVGGLALHWNEEGVAIDASLNLYDESYQRAFHAAVNTMVKLARALCHQGTFKSCMFNARNTLHIDRNHPSHPFVPLPGTSLAFEIQPAPPVNERNRHSYFEDGRDPDEQLTLPDAIIEAVEQLNQIHHTGCIIFESLDTHLRIHSYYMLLEPEKADDFTDLLAAIIDAVPLIKGTGTAGYMKLPYKNTRQFERQEQQAERFYPKDPKRTK</sequence>
<accession>A0A368NMC3</accession>
<dbReference type="InterPro" id="IPR000719">
    <property type="entry name" value="Prot_kinase_dom"/>
</dbReference>
<gene>
    <name evidence="2" type="ORF">DU002_08540</name>
</gene>
<dbReference type="PROSITE" id="PS50011">
    <property type="entry name" value="PROTEIN_KINASE_DOM"/>
    <property type="match status" value="1"/>
</dbReference>
<dbReference type="GO" id="GO:0005524">
    <property type="term" value="F:ATP binding"/>
    <property type="evidence" value="ECO:0007669"/>
    <property type="project" value="InterPro"/>
</dbReference>
<dbReference type="RefSeq" id="WP_114337950.1">
    <property type="nucleotide sequence ID" value="NZ_QPID01000004.1"/>
</dbReference>
<feature type="domain" description="Protein kinase" evidence="1">
    <location>
        <begin position="44"/>
        <end position="321"/>
    </location>
</feature>
<evidence type="ECO:0000259" key="1">
    <source>
        <dbReference type="PROSITE" id="PS50011"/>
    </source>
</evidence>
<keyword evidence="2" id="KW-0418">Kinase</keyword>
<protein>
    <submittedName>
        <fullName evidence="2">Serine/threonine protein kinase</fullName>
    </submittedName>
</protein>
<evidence type="ECO:0000313" key="2">
    <source>
        <dbReference type="EMBL" id="RCU50461.1"/>
    </source>
</evidence>
<dbReference type="Pfam" id="PF00069">
    <property type="entry name" value="Pkinase"/>
    <property type="match status" value="1"/>
</dbReference>
<keyword evidence="3" id="KW-1185">Reference proteome</keyword>
<evidence type="ECO:0000313" key="3">
    <source>
        <dbReference type="Proteomes" id="UP000252558"/>
    </source>
</evidence>
<dbReference type="InterPro" id="IPR011009">
    <property type="entry name" value="Kinase-like_dom_sf"/>
</dbReference>
<organism evidence="2 3">
    <name type="scientific">Corallincola holothuriorum</name>
    <dbReference type="NCBI Taxonomy" id="2282215"/>
    <lineage>
        <taxon>Bacteria</taxon>
        <taxon>Pseudomonadati</taxon>
        <taxon>Pseudomonadota</taxon>
        <taxon>Gammaproteobacteria</taxon>
        <taxon>Alteromonadales</taxon>
        <taxon>Psychromonadaceae</taxon>
        <taxon>Corallincola</taxon>
    </lineage>
</organism>